<sequence>MRQETHYFGRFERSRINRYLGLTLAALVLMAAIFMKIPNLVRGVTYNAFREGFKQKALWTTRDMEAISGEHFIVRYTPGNHQDAMLVLNTAEHFYAPIAEHYGYTKKGKIPVIVYPSRSELNRNFGWEANESAMGVYWTGIIRVLSPNLWVRADEPEEYSKEFMESGPMAHEFTHLVVDYITGGNYTRWFTEGLAQLEEYKLTGFEFDEPGASLDQPLYRLTEMDINFDNLPNQSLAYRQSYLAVSYIATEYGEDAIKAILSSLGKGNRMEKAFAEVLGLSMEEFEQSYCHWALKLE</sequence>
<dbReference type="EMBL" id="JARPTC010000012">
    <property type="protein sequence ID" value="MDO7787295.1"/>
    <property type="molecule type" value="Genomic_DNA"/>
</dbReference>
<feature type="transmembrane region" description="Helical" evidence="1">
    <location>
        <begin position="20"/>
        <end position="37"/>
    </location>
</feature>
<feature type="domain" description="Peptidase MA-like" evidence="2">
    <location>
        <begin position="168"/>
        <end position="292"/>
    </location>
</feature>
<evidence type="ECO:0000313" key="3">
    <source>
        <dbReference type="EMBL" id="MDO7787295.1"/>
    </source>
</evidence>
<dbReference type="InterPro" id="IPR039568">
    <property type="entry name" value="Peptidase_MA-like_dom"/>
</dbReference>
<reference evidence="3" key="1">
    <citation type="journal article" date="2023" name="J. Hazard. Mater.">
        <title>Anaerobic biodegradation of pyrene and benzo[a]pyrene by a new sulfate-reducing Desulforamulus aquiferis strain DSA.</title>
        <authorList>
            <person name="Zhang Z."/>
            <person name="Sun J."/>
            <person name="Gong X."/>
            <person name="Wang C."/>
            <person name="Wang H."/>
        </authorList>
    </citation>
    <scope>NUCLEOTIDE SEQUENCE</scope>
    <source>
        <strain evidence="3">DSA</strain>
    </source>
</reference>
<evidence type="ECO:0000259" key="2">
    <source>
        <dbReference type="Pfam" id="PF13485"/>
    </source>
</evidence>
<proteinExistence type="predicted"/>
<keyword evidence="1" id="KW-0812">Transmembrane</keyword>
<gene>
    <name evidence="3" type="ORF">P6N53_08705</name>
</gene>
<keyword evidence="1" id="KW-0472">Membrane</keyword>
<comment type="caution">
    <text evidence="3">The sequence shown here is derived from an EMBL/GenBank/DDBJ whole genome shotgun (WGS) entry which is preliminary data.</text>
</comment>
<keyword evidence="4" id="KW-1185">Reference proteome</keyword>
<name>A0AAW7ZCQ9_9FIRM</name>
<dbReference type="Pfam" id="PF13485">
    <property type="entry name" value="Peptidase_MA_2"/>
    <property type="match status" value="1"/>
</dbReference>
<dbReference type="RefSeq" id="WP_304542437.1">
    <property type="nucleotide sequence ID" value="NZ_JARPTC010000012.1"/>
</dbReference>
<dbReference type="AlphaFoldDB" id="A0AAW7ZCQ9"/>
<organism evidence="3 4">
    <name type="scientific">Desulforamulus aquiferis</name>
    <dbReference type="NCBI Taxonomy" id="1397668"/>
    <lineage>
        <taxon>Bacteria</taxon>
        <taxon>Bacillati</taxon>
        <taxon>Bacillota</taxon>
        <taxon>Clostridia</taxon>
        <taxon>Eubacteriales</taxon>
        <taxon>Peptococcaceae</taxon>
        <taxon>Desulforamulus</taxon>
    </lineage>
</organism>
<reference evidence="3" key="2">
    <citation type="submission" date="2023-03" db="EMBL/GenBank/DDBJ databases">
        <authorList>
            <person name="Zhang Z."/>
        </authorList>
    </citation>
    <scope>NUCLEOTIDE SEQUENCE</scope>
    <source>
        <strain evidence="3">DSA</strain>
    </source>
</reference>
<keyword evidence="1" id="KW-1133">Transmembrane helix</keyword>
<evidence type="ECO:0000256" key="1">
    <source>
        <dbReference type="SAM" id="Phobius"/>
    </source>
</evidence>
<accession>A0AAW7ZCQ9</accession>
<evidence type="ECO:0000313" key="4">
    <source>
        <dbReference type="Proteomes" id="UP001172911"/>
    </source>
</evidence>
<protein>
    <recommendedName>
        <fullName evidence="2">Peptidase MA-like domain-containing protein</fullName>
    </recommendedName>
</protein>
<dbReference type="Proteomes" id="UP001172911">
    <property type="component" value="Unassembled WGS sequence"/>
</dbReference>